<dbReference type="InterPro" id="IPR050300">
    <property type="entry name" value="GDXG_lipolytic_enzyme"/>
</dbReference>
<dbReference type="Gene3D" id="3.40.50.1820">
    <property type="entry name" value="alpha/beta hydrolase"/>
    <property type="match status" value="1"/>
</dbReference>
<dbReference type="PANTHER" id="PTHR48081">
    <property type="entry name" value="AB HYDROLASE SUPERFAMILY PROTEIN C4A8.06C"/>
    <property type="match status" value="1"/>
</dbReference>
<dbReference type="RefSeq" id="WP_091808236.1">
    <property type="nucleotide sequence ID" value="NZ_CP016353.1"/>
</dbReference>
<dbReference type="AlphaFoldDB" id="A0A222VSB9"/>
<dbReference type="Pfam" id="PF07859">
    <property type="entry name" value="Abhydrolase_3"/>
    <property type="match status" value="1"/>
</dbReference>
<dbReference type="InterPro" id="IPR029058">
    <property type="entry name" value="AB_hydrolase_fold"/>
</dbReference>
<evidence type="ECO:0000256" key="1">
    <source>
        <dbReference type="ARBA" id="ARBA00022801"/>
    </source>
</evidence>
<evidence type="ECO:0000313" key="3">
    <source>
        <dbReference type="Proteomes" id="UP000199494"/>
    </source>
</evidence>
<keyword evidence="3" id="KW-1185">Reference proteome</keyword>
<dbReference type="PANTHER" id="PTHR48081:SF8">
    <property type="entry name" value="ALPHA_BETA HYDROLASE FOLD-3 DOMAIN-CONTAINING PROTEIN-RELATED"/>
    <property type="match status" value="1"/>
</dbReference>
<reference evidence="2 3" key="1">
    <citation type="submission" date="2016-10" db="EMBL/GenBank/DDBJ databases">
        <authorList>
            <person name="de Groot N.N."/>
        </authorList>
    </citation>
    <scope>NUCLEOTIDE SEQUENCE [LARGE SCALE GENOMIC DNA]</scope>
    <source>
        <strain evidence="2 3">CGMCC 4.5506</strain>
    </source>
</reference>
<keyword evidence="1" id="KW-0378">Hydrolase</keyword>
<dbReference type="InterPro" id="IPR013094">
    <property type="entry name" value="AB_hydrolase_3"/>
</dbReference>
<dbReference type="Proteomes" id="UP000199494">
    <property type="component" value="Unassembled WGS sequence"/>
</dbReference>
<dbReference type="SUPFAM" id="SSF53474">
    <property type="entry name" value="alpha/beta-Hydrolases"/>
    <property type="match status" value="1"/>
</dbReference>
<dbReference type="STRING" id="530584.SAMN05421630_109165"/>
<organism evidence="2 3">
    <name type="scientific">Prauserella marina</name>
    <dbReference type="NCBI Taxonomy" id="530584"/>
    <lineage>
        <taxon>Bacteria</taxon>
        <taxon>Bacillati</taxon>
        <taxon>Actinomycetota</taxon>
        <taxon>Actinomycetes</taxon>
        <taxon>Pseudonocardiales</taxon>
        <taxon>Pseudonocardiaceae</taxon>
        <taxon>Prauserella</taxon>
    </lineage>
</organism>
<dbReference type="KEGG" id="pmad:BAY61_19415"/>
<proteinExistence type="predicted"/>
<accession>A0A222VSB9</accession>
<protein>
    <submittedName>
        <fullName evidence="2">Acetyl esterase/lipase</fullName>
    </submittedName>
</protein>
<sequence length="319" mass="34812">MASESSERLTELYRSLAARMAECPDMDLATMRDLFEELHVVTREPENVCYAETDVNGVPALWCVPKECAVDRVLLYFHGGGFMVGSMYLHRKLAGHLASAVGARALVLNYRLAPEHPFPAQIEDGVTAYRWLLGQGIPARQIASVGDSAGGNLCTTVVLRLRELGLPLPAAIAPMSPWYDLTLSSETLETNAPLDAVVQKPILEGMRAALLGSVRPDDPRINPLWADLRGLPPMLIHTGGHETLLDDTHRFAEHAERAGVSVSVHVVPEMQHDFTLLAGHAPEADNAIRVMGEWMRERIGLTVPAAAPVNARILESNLV</sequence>
<dbReference type="OrthoDB" id="128186at2"/>
<dbReference type="GO" id="GO:0016787">
    <property type="term" value="F:hydrolase activity"/>
    <property type="evidence" value="ECO:0007669"/>
    <property type="project" value="UniProtKB-KW"/>
</dbReference>
<dbReference type="EMBL" id="FMZE01000009">
    <property type="protein sequence ID" value="SDD51074.1"/>
    <property type="molecule type" value="Genomic_DNA"/>
</dbReference>
<gene>
    <name evidence="2" type="ORF">SAMN05421630_109165</name>
</gene>
<name>A0A222VSB9_9PSEU</name>
<evidence type="ECO:0000313" key="2">
    <source>
        <dbReference type="EMBL" id="SDD51074.1"/>
    </source>
</evidence>